<dbReference type="PANTHER" id="PTHR43792">
    <property type="entry name" value="GNAT FAMILY, PUTATIVE (AFU_ORTHOLOGUE AFUA_3G00765)-RELATED-RELATED"/>
    <property type="match status" value="1"/>
</dbReference>
<proteinExistence type="predicted"/>
<name>A0A7W2A9Z2_9BACL</name>
<dbReference type="Proteomes" id="UP000535491">
    <property type="component" value="Unassembled WGS sequence"/>
</dbReference>
<dbReference type="InterPro" id="IPR051531">
    <property type="entry name" value="N-acetyltransferase"/>
</dbReference>
<organism evidence="2 3">
    <name type="scientific">Paenactinomyces guangxiensis</name>
    <dbReference type="NCBI Taxonomy" id="1490290"/>
    <lineage>
        <taxon>Bacteria</taxon>
        <taxon>Bacillati</taxon>
        <taxon>Bacillota</taxon>
        <taxon>Bacilli</taxon>
        <taxon>Bacillales</taxon>
        <taxon>Thermoactinomycetaceae</taxon>
        <taxon>Paenactinomyces</taxon>
    </lineage>
</organism>
<reference evidence="2 3" key="1">
    <citation type="submission" date="2020-07" db="EMBL/GenBank/DDBJ databases">
        <authorList>
            <person name="Feng H."/>
        </authorList>
    </citation>
    <scope>NUCLEOTIDE SEQUENCE [LARGE SCALE GENOMIC DNA]</scope>
    <source>
        <strain evidence="3">s-10</strain>
    </source>
</reference>
<dbReference type="Pfam" id="PF13302">
    <property type="entry name" value="Acetyltransf_3"/>
    <property type="match status" value="1"/>
</dbReference>
<evidence type="ECO:0000313" key="2">
    <source>
        <dbReference type="EMBL" id="MBA4495739.1"/>
    </source>
</evidence>
<dbReference type="EMBL" id="JACEIQ010000018">
    <property type="protein sequence ID" value="MBA4495739.1"/>
    <property type="molecule type" value="Genomic_DNA"/>
</dbReference>
<sequence length="165" mass="19022">MLETERIYFRPYQSGDLDFVISLWRDPEVVRYIGDGKIKTKAEIQEIFSRWVEKRGQGFGLHLAVLKQTGEYLGHAGIVPQEVDGKMEWEIGYWLAKKYWGQGYASEAAAAFRDYAFTKLKIKRLVCIIQPDHLASIKVAEKIGMSKEKETLFQSIPVVIYSIEK</sequence>
<dbReference type="PROSITE" id="PS51186">
    <property type="entry name" value="GNAT"/>
    <property type="match status" value="1"/>
</dbReference>
<evidence type="ECO:0000313" key="3">
    <source>
        <dbReference type="Proteomes" id="UP000535491"/>
    </source>
</evidence>
<protein>
    <submittedName>
        <fullName evidence="2">GNAT family N-acetyltransferase</fullName>
    </submittedName>
</protein>
<keyword evidence="3" id="KW-1185">Reference proteome</keyword>
<evidence type="ECO:0000259" key="1">
    <source>
        <dbReference type="PROSITE" id="PS51186"/>
    </source>
</evidence>
<keyword evidence="2" id="KW-0808">Transferase</keyword>
<dbReference type="InterPro" id="IPR016181">
    <property type="entry name" value="Acyl_CoA_acyltransferase"/>
</dbReference>
<dbReference type="InterPro" id="IPR000182">
    <property type="entry name" value="GNAT_dom"/>
</dbReference>
<comment type="caution">
    <text evidence="2">The sequence shown here is derived from an EMBL/GenBank/DDBJ whole genome shotgun (WGS) entry which is preliminary data.</text>
</comment>
<dbReference type="RefSeq" id="WP_181753517.1">
    <property type="nucleotide sequence ID" value="NZ_JACEIQ010000018.1"/>
</dbReference>
<feature type="domain" description="N-acetyltransferase" evidence="1">
    <location>
        <begin position="7"/>
        <end position="165"/>
    </location>
</feature>
<dbReference type="SUPFAM" id="SSF55729">
    <property type="entry name" value="Acyl-CoA N-acyltransferases (Nat)"/>
    <property type="match status" value="1"/>
</dbReference>
<accession>A0A7W2A9Z2</accession>
<dbReference type="Gene3D" id="3.40.630.30">
    <property type="match status" value="1"/>
</dbReference>
<dbReference type="AlphaFoldDB" id="A0A7W2A9Z2"/>
<gene>
    <name evidence="2" type="ORF">H1191_15705</name>
</gene>
<dbReference type="GO" id="GO:0016747">
    <property type="term" value="F:acyltransferase activity, transferring groups other than amino-acyl groups"/>
    <property type="evidence" value="ECO:0007669"/>
    <property type="project" value="InterPro"/>
</dbReference>
<dbReference type="PANTHER" id="PTHR43792:SF1">
    <property type="entry name" value="N-ACETYLTRANSFERASE DOMAIN-CONTAINING PROTEIN"/>
    <property type="match status" value="1"/>
</dbReference>